<dbReference type="CDD" id="cd04301">
    <property type="entry name" value="NAT_SF"/>
    <property type="match status" value="1"/>
</dbReference>
<dbReference type="PROSITE" id="PS51186">
    <property type="entry name" value="GNAT"/>
    <property type="match status" value="1"/>
</dbReference>
<organism evidence="4 5">
    <name type="scientific">Candidatus Mcinerneyibacterium aminivorans</name>
    <dbReference type="NCBI Taxonomy" id="2703815"/>
    <lineage>
        <taxon>Bacteria</taxon>
        <taxon>Candidatus Macinerneyibacteriota</taxon>
        <taxon>Candidatus Mcinerneyibacteria</taxon>
        <taxon>Candidatus Mcinerneyibacteriales</taxon>
        <taxon>Candidatus Mcinerneyibacteriaceae</taxon>
        <taxon>Candidatus Mcinerneyibacterium</taxon>
    </lineage>
</organism>
<evidence type="ECO:0000313" key="4">
    <source>
        <dbReference type="EMBL" id="TYB31567.1"/>
    </source>
</evidence>
<comment type="caution">
    <text evidence="4">The sequence shown here is derived from an EMBL/GenBank/DDBJ whole genome shotgun (WGS) entry which is preliminary data.</text>
</comment>
<dbReference type="Gene3D" id="3.40.630.30">
    <property type="match status" value="1"/>
</dbReference>
<dbReference type="InterPro" id="IPR051556">
    <property type="entry name" value="N-term/lysine_N-AcTrnsfr"/>
</dbReference>
<dbReference type="GO" id="GO:0016747">
    <property type="term" value="F:acyltransferase activity, transferring groups other than amino-acyl groups"/>
    <property type="evidence" value="ECO:0007669"/>
    <property type="project" value="InterPro"/>
</dbReference>
<name>A0A5D0MCW2_9BACT</name>
<proteinExistence type="predicted"/>
<dbReference type="EMBL" id="VSIX01000032">
    <property type="protein sequence ID" value="TYB31567.1"/>
    <property type="molecule type" value="Genomic_DNA"/>
</dbReference>
<dbReference type="InterPro" id="IPR000182">
    <property type="entry name" value="GNAT_dom"/>
</dbReference>
<sequence>MKLFLRKADKSDYEELCRIIKQVDFLHHRNLPNIFENNPGPARTPEYLFSIIDGEKKEIIVAETDEKILGLVIIGIETSPDYSVLIPRKYVLIDNIAVDDNYRNKGVGTALMKKVHKWAKSRNINEIVLNVYEFNDEAIEFYKKLGYRTRSRRMAVKLNKIN</sequence>
<keyword evidence="2" id="KW-0012">Acyltransferase</keyword>
<dbReference type="PANTHER" id="PTHR42919:SF8">
    <property type="entry name" value="N-ALPHA-ACETYLTRANSFERASE 50"/>
    <property type="match status" value="1"/>
</dbReference>
<reference evidence="4" key="1">
    <citation type="submission" date="2019-08" db="EMBL/GenBank/DDBJ databases">
        <title>Genomic characterization of a novel candidate phylum (ARYD3) from a high temperature, high salinity tertiary oil reservoir in north central Oklahoma, USA.</title>
        <authorList>
            <person name="Youssef N.H."/>
            <person name="Yadav A."/>
            <person name="Elshahed M.S."/>
        </authorList>
    </citation>
    <scope>NUCLEOTIDE SEQUENCE [LARGE SCALE GENOMIC DNA]</scope>
    <source>
        <strain evidence="4">ARYD3</strain>
    </source>
</reference>
<accession>A0A5D0MCW2</accession>
<evidence type="ECO:0000256" key="2">
    <source>
        <dbReference type="ARBA" id="ARBA00023315"/>
    </source>
</evidence>
<evidence type="ECO:0000313" key="5">
    <source>
        <dbReference type="Proteomes" id="UP000324143"/>
    </source>
</evidence>
<dbReference type="Pfam" id="PF00583">
    <property type="entry name" value="Acetyltransf_1"/>
    <property type="match status" value="1"/>
</dbReference>
<feature type="domain" description="N-acetyltransferase" evidence="3">
    <location>
        <begin position="3"/>
        <end position="162"/>
    </location>
</feature>
<protein>
    <submittedName>
        <fullName evidence="4">GNAT family N-acetyltransferase</fullName>
    </submittedName>
</protein>
<dbReference type="Proteomes" id="UP000324143">
    <property type="component" value="Unassembled WGS sequence"/>
</dbReference>
<dbReference type="SUPFAM" id="SSF55729">
    <property type="entry name" value="Acyl-CoA N-acyltransferases (Nat)"/>
    <property type="match status" value="1"/>
</dbReference>
<dbReference type="PANTHER" id="PTHR42919">
    <property type="entry name" value="N-ALPHA-ACETYLTRANSFERASE"/>
    <property type="match status" value="1"/>
</dbReference>
<evidence type="ECO:0000259" key="3">
    <source>
        <dbReference type="PROSITE" id="PS51186"/>
    </source>
</evidence>
<dbReference type="AlphaFoldDB" id="A0A5D0MCW2"/>
<evidence type="ECO:0000256" key="1">
    <source>
        <dbReference type="ARBA" id="ARBA00022679"/>
    </source>
</evidence>
<keyword evidence="5" id="KW-1185">Reference proteome</keyword>
<keyword evidence="1" id="KW-0808">Transferase</keyword>
<gene>
    <name evidence="4" type="ORF">FXF47_02945</name>
</gene>
<dbReference type="InterPro" id="IPR016181">
    <property type="entry name" value="Acyl_CoA_acyltransferase"/>
</dbReference>